<dbReference type="EMBL" id="JRLW01000016">
    <property type="protein sequence ID" value="KGO88271.1"/>
    <property type="molecule type" value="Genomic_DNA"/>
</dbReference>
<dbReference type="OrthoDB" id="1095452at2"/>
<feature type="transmembrane region" description="Helical" evidence="2">
    <location>
        <begin position="39"/>
        <end position="56"/>
    </location>
</feature>
<sequence length="272" mass="29775">MSKLNIFKQDWIDIVFEGRNKAYGAYQLRSENPKTTTRALLIGAILFGLAIGGPVVKNIINEKLAINKEEAKDKVIETALLPPPPKEDLPPPPPPEAPKSVNDQVKFPPPKVVEKEKVRDEDPPTVEDLKDADPGQETKKGDKDGEIVQVAPPGDGDKGNQVVEDNKVYVAVEVLADPEGGMTKFRQAFGSKLQSQIPEVDEGVTQIRVMLGFVVEKDGSLTDIKVLRDPGYGVGKIAEKVLRSMPKWKPAVQNGRSVRSQFTLPITIQVAN</sequence>
<evidence type="ECO:0000313" key="5">
    <source>
        <dbReference type="Proteomes" id="UP000030121"/>
    </source>
</evidence>
<dbReference type="eggNOG" id="COG0810">
    <property type="taxonomic scope" value="Bacteria"/>
</dbReference>
<feature type="domain" description="TonB C-terminal" evidence="3">
    <location>
        <begin position="208"/>
        <end position="266"/>
    </location>
</feature>
<dbReference type="Pfam" id="PF03544">
    <property type="entry name" value="TonB_C"/>
    <property type="match status" value="1"/>
</dbReference>
<dbReference type="InterPro" id="IPR051045">
    <property type="entry name" value="TonB-dependent_transducer"/>
</dbReference>
<dbReference type="Proteomes" id="UP000030121">
    <property type="component" value="Unassembled WGS sequence"/>
</dbReference>
<dbReference type="SUPFAM" id="SSF74653">
    <property type="entry name" value="TolA/TonB C-terminal domain"/>
    <property type="match status" value="1"/>
</dbReference>
<accession>A0A0A2M9G9</accession>
<reference evidence="4 5" key="1">
    <citation type="submission" date="2013-09" db="EMBL/GenBank/DDBJ databases">
        <authorList>
            <person name="Zeng Z."/>
            <person name="Chen C."/>
        </authorList>
    </citation>
    <scope>NUCLEOTIDE SEQUENCE [LARGE SCALE GENOMIC DNA]</scope>
    <source>
        <strain evidence="4 5">GH29-5</strain>
    </source>
</reference>
<evidence type="ECO:0000313" key="4">
    <source>
        <dbReference type="EMBL" id="KGO88271.1"/>
    </source>
</evidence>
<name>A0A0A2M9G9_9FLAO</name>
<dbReference type="GO" id="GO:0031992">
    <property type="term" value="F:energy transducer activity"/>
    <property type="evidence" value="ECO:0007669"/>
    <property type="project" value="TreeGrafter"/>
</dbReference>
<comment type="caution">
    <text evidence="4">The sequence shown here is derived from an EMBL/GenBank/DDBJ whole genome shotgun (WGS) entry which is preliminary data.</text>
</comment>
<dbReference type="AlphaFoldDB" id="A0A0A2M9G9"/>
<evidence type="ECO:0000259" key="3">
    <source>
        <dbReference type="Pfam" id="PF03544"/>
    </source>
</evidence>
<organism evidence="4 5">
    <name type="scientific">Flavobacterium suncheonense GH29-5 = DSM 17707</name>
    <dbReference type="NCBI Taxonomy" id="1121899"/>
    <lineage>
        <taxon>Bacteria</taxon>
        <taxon>Pseudomonadati</taxon>
        <taxon>Bacteroidota</taxon>
        <taxon>Flavobacteriia</taxon>
        <taxon>Flavobacteriales</taxon>
        <taxon>Flavobacteriaceae</taxon>
        <taxon>Flavobacterium</taxon>
    </lineage>
</organism>
<dbReference type="RefSeq" id="WP_026980750.1">
    <property type="nucleotide sequence ID" value="NZ_AUCZ01000014.1"/>
</dbReference>
<evidence type="ECO:0000256" key="1">
    <source>
        <dbReference type="SAM" id="MobiDB-lite"/>
    </source>
</evidence>
<proteinExistence type="predicted"/>
<feature type="region of interest" description="Disordered" evidence="1">
    <location>
        <begin position="80"/>
        <end position="161"/>
    </location>
</feature>
<keyword evidence="2" id="KW-0472">Membrane</keyword>
<dbReference type="GO" id="GO:0055085">
    <property type="term" value="P:transmembrane transport"/>
    <property type="evidence" value="ECO:0007669"/>
    <property type="project" value="InterPro"/>
</dbReference>
<dbReference type="STRING" id="1121899.GCA_000430025_02442"/>
<keyword evidence="2" id="KW-1133">Transmembrane helix</keyword>
<feature type="compositionally biased region" description="Basic and acidic residues" evidence="1">
    <location>
        <begin position="112"/>
        <end position="146"/>
    </location>
</feature>
<protein>
    <recommendedName>
        <fullName evidence="3">TonB C-terminal domain-containing protein</fullName>
    </recommendedName>
</protein>
<gene>
    <name evidence="4" type="ORF">Q764_11575</name>
</gene>
<dbReference type="Gene3D" id="3.30.1150.10">
    <property type="match status" value="1"/>
</dbReference>
<dbReference type="PANTHER" id="PTHR33446:SF2">
    <property type="entry name" value="PROTEIN TONB"/>
    <property type="match status" value="1"/>
</dbReference>
<dbReference type="PANTHER" id="PTHR33446">
    <property type="entry name" value="PROTEIN TONB-RELATED"/>
    <property type="match status" value="1"/>
</dbReference>
<dbReference type="InterPro" id="IPR037682">
    <property type="entry name" value="TonB_C"/>
</dbReference>
<keyword evidence="2" id="KW-0812">Transmembrane</keyword>
<keyword evidence="5" id="KW-1185">Reference proteome</keyword>
<evidence type="ECO:0000256" key="2">
    <source>
        <dbReference type="SAM" id="Phobius"/>
    </source>
</evidence>
<dbReference type="GO" id="GO:0098797">
    <property type="term" value="C:plasma membrane protein complex"/>
    <property type="evidence" value="ECO:0007669"/>
    <property type="project" value="TreeGrafter"/>
</dbReference>